<dbReference type="GO" id="GO:0005886">
    <property type="term" value="C:plasma membrane"/>
    <property type="evidence" value="ECO:0007669"/>
    <property type="project" value="TreeGrafter"/>
</dbReference>
<dbReference type="GO" id="GO:0006581">
    <property type="term" value="P:acetylcholine catabolic process"/>
    <property type="evidence" value="ECO:0007669"/>
    <property type="project" value="TreeGrafter"/>
</dbReference>
<dbReference type="GO" id="GO:0019695">
    <property type="term" value="P:choline metabolic process"/>
    <property type="evidence" value="ECO:0007669"/>
    <property type="project" value="TreeGrafter"/>
</dbReference>
<dbReference type="FunFam" id="3.40.50.1820:FF:000029">
    <property type="entry name" value="Acetylcholinesterase"/>
    <property type="match status" value="1"/>
</dbReference>
<keyword evidence="3" id="KW-0378">Hydrolase</keyword>
<reference evidence="8" key="2">
    <citation type="submission" date="2021-01" db="EMBL/GenBank/DDBJ databases">
        <authorList>
            <person name="Martinez-Guitarte J.-L."/>
        </authorList>
    </citation>
    <scope>NUCLEOTIDE SEQUENCE</scope>
</reference>
<dbReference type="SUPFAM" id="SSF53474">
    <property type="entry name" value="alpha/beta-Hydrolases"/>
    <property type="match status" value="1"/>
</dbReference>
<dbReference type="GO" id="GO:0005615">
    <property type="term" value="C:extracellular space"/>
    <property type="evidence" value="ECO:0007669"/>
    <property type="project" value="TreeGrafter"/>
</dbReference>
<feature type="active site" description="Acyl-ester intermediate" evidence="5">
    <location>
        <position position="226"/>
    </location>
</feature>
<dbReference type="InterPro" id="IPR050654">
    <property type="entry name" value="AChE-related_enzymes"/>
</dbReference>
<name>A0A8F1SZL8_PHYAT</name>
<dbReference type="PROSITE" id="PS00941">
    <property type="entry name" value="CARBOXYLESTERASE_B_2"/>
    <property type="match status" value="1"/>
</dbReference>
<dbReference type="PANTHER" id="PTHR43918:SF4">
    <property type="entry name" value="CARBOXYLIC ESTER HYDROLASE"/>
    <property type="match status" value="1"/>
</dbReference>
<dbReference type="InterPro" id="IPR029058">
    <property type="entry name" value="AB_hydrolase_fold"/>
</dbReference>
<sequence length="548" mass="60231">MQALEKLLVVMVTLLVSVSSTHVRTSPVTMATTNGDVIGIRKVICEQTVDVFYGIPFAKPPLGELRFKAPVAADQWECPRNCSVKPNSCWQMVDEVFGNFSGADMWNPNTPMSEDCLYLNVWRPACTANCDSSKKKPIMVWIFGGSFTTGTTTLDVYDGTELAIKNDVVVVSIAYRLGPLGFLYLGTEDAPGNVGLLDQVMALNWVKDNAENLGGSADAITIFGESAGAVSVGFHLLSPLSRDLFKYAIMESASPLADWGTIDTSRAVARANQLADIVNCPSTTPEARVTCLRQANPADLTNNQYLNNSIVDFFDLPFPPVVDKHFLPDTPENLISRGEIKNTSVLVGVNKNEGLYFVVYAFLSYFPLNGTGSLSESQYDDVISYIFTPNVSSSAEFSQLYPVSSPEDRIKVIDSATGDKLFKCPVVDFAEAYAGLGGRVYMYSFEHRISTNAWPEWLGVAHGYEIEVVFGLPLALNSSYTNDEKNLSLNVMGLLTNFARTGNPNKADETVWPEYNTETESYVIINKDGVNVDYKLRRQQCDFLKTLG</sequence>
<evidence type="ECO:0000256" key="4">
    <source>
        <dbReference type="ARBA" id="ARBA00023157"/>
    </source>
</evidence>
<dbReference type="GO" id="GO:0003990">
    <property type="term" value="F:acetylcholinesterase activity"/>
    <property type="evidence" value="ECO:0007669"/>
    <property type="project" value="TreeGrafter"/>
</dbReference>
<evidence type="ECO:0000256" key="1">
    <source>
        <dbReference type="ARBA" id="ARBA00005964"/>
    </source>
</evidence>
<proteinExistence type="evidence at transcript level"/>
<dbReference type="InterPro" id="IPR002018">
    <property type="entry name" value="CarbesteraseB"/>
</dbReference>
<dbReference type="AlphaFoldDB" id="A0A8F1SZL8"/>
<dbReference type="EMBL" id="MW456922">
    <property type="protein sequence ID" value="QWQ59713.1"/>
    <property type="molecule type" value="mRNA"/>
</dbReference>
<dbReference type="InterPro" id="IPR000997">
    <property type="entry name" value="Cholinesterase"/>
</dbReference>
<dbReference type="SMR" id="A0A8F1SZL8"/>
<feature type="signal peptide" evidence="6">
    <location>
        <begin position="1"/>
        <end position="20"/>
    </location>
</feature>
<gene>
    <name evidence="8" type="primary">AchE</name>
</gene>
<evidence type="ECO:0000256" key="2">
    <source>
        <dbReference type="ARBA" id="ARBA00022487"/>
    </source>
</evidence>
<dbReference type="PANTHER" id="PTHR43918">
    <property type="entry name" value="ACETYLCHOLINESTERASE"/>
    <property type="match status" value="1"/>
</dbReference>
<accession>A0A8F1SZL8</accession>
<organism evidence="8">
    <name type="scientific">Physella acuta</name>
    <name type="common">Acute bladder snail</name>
    <name type="synonym">Physa acuta</name>
    <dbReference type="NCBI Taxonomy" id="109671"/>
    <lineage>
        <taxon>Eukaryota</taxon>
        <taxon>Metazoa</taxon>
        <taxon>Spiralia</taxon>
        <taxon>Lophotrochozoa</taxon>
        <taxon>Mollusca</taxon>
        <taxon>Gastropoda</taxon>
        <taxon>Heterobranchia</taxon>
        <taxon>Euthyneura</taxon>
        <taxon>Panpulmonata</taxon>
        <taxon>Hygrophila</taxon>
        <taxon>Lymnaeoidea</taxon>
        <taxon>Physidae</taxon>
        <taxon>Physella</taxon>
    </lineage>
</organism>
<dbReference type="Gene3D" id="3.40.50.1820">
    <property type="entry name" value="alpha/beta hydrolase"/>
    <property type="match status" value="1"/>
</dbReference>
<feature type="active site" description="Charge relay system" evidence="5">
    <location>
        <position position="353"/>
    </location>
</feature>
<evidence type="ECO:0000259" key="7">
    <source>
        <dbReference type="Pfam" id="PF00135"/>
    </source>
</evidence>
<feature type="active site" description="Charge relay system" evidence="5">
    <location>
        <position position="462"/>
    </location>
</feature>
<feature type="chain" id="PRO_5034180558" evidence="6">
    <location>
        <begin position="21"/>
        <end position="548"/>
    </location>
</feature>
<evidence type="ECO:0000256" key="3">
    <source>
        <dbReference type="ARBA" id="ARBA00022801"/>
    </source>
</evidence>
<keyword evidence="4" id="KW-1015">Disulfide bond</keyword>
<dbReference type="Pfam" id="PF00135">
    <property type="entry name" value="COesterase"/>
    <property type="match status" value="1"/>
</dbReference>
<evidence type="ECO:0000313" key="8">
    <source>
        <dbReference type="EMBL" id="QWQ59713.1"/>
    </source>
</evidence>
<reference evidence="8" key="1">
    <citation type="journal article" date="2021" name="Sci. Rep.">
        <title>Analysis of the impact of three phthalates on the freshwater gastropod Physella acuta at the transcriptional level.</title>
        <authorList>
            <person name="Prieto-Amador M."/>
            <person name="Caballero P."/>
            <person name="Martinez-Guitarte J.L."/>
        </authorList>
    </citation>
    <scope>NUCLEOTIDE SEQUENCE</scope>
</reference>
<dbReference type="PRINTS" id="PR00878">
    <property type="entry name" value="CHOLNESTRASE"/>
</dbReference>
<evidence type="ECO:0000256" key="5">
    <source>
        <dbReference type="PIRSR" id="PIRSR600997-1"/>
    </source>
</evidence>
<comment type="similarity">
    <text evidence="1">Belongs to the type-B carboxylesterase/lipase family.</text>
</comment>
<evidence type="ECO:0000256" key="6">
    <source>
        <dbReference type="SAM" id="SignalP"/>
    </source>
</evidence>
<feature type="domain" description="Carboxylesterase type B" evidence="7">
    <location>
        <begin position="30"/>
        <end position="543"/>
    </location>
</feature>
<keyword evidence="6" id="KW-0732">Signal</keyword>
<dbReference type="InterPro" id="IPR019819">
    <property type="entry name" value="Carboxylesterase_B_CS"/>
</dbReference>
<protein>
    <submittedName>
        <fullName evidence="8">Acetylcholinesterase</fullName>
    </submittedName>
</protein>
<keyword evidence="2" id="KW-0719">Serine esterase</keyword>